<comment type="caution">
    <text evidence="2">The sequence shown here is derived from an EMBL/GenBank/DDBJ whole genome shotgun (WGS) entry which is preliminary data.</text>
</comment>
<name>A0ABD1IDJ8_SALDI</name>
<keyword evidence="3" id="KW-1185">Reference proteome</keyword>
<protein>
    <submittedName>
        <fullName evidence="2">Auxin-responsive protein SAUR64-like</fullName>
    </submittedName>
</protein>
<dbReference type="AlphaFoldDB" id="A0ABD1IDJ8"/>
<dbReference type="InterPro" id="IPR003676">
    <property type="entry name" value="SAUR_fam"/>
</dbReference>
<evidence type="ECO:0000256" key="1">
    <source>
        <dbReference type="ARBA" id="ARBA00006974"/>
    </source>
</evidence>
<organism evidence="2 3">
    <name type="scientific">Salvia divinorum</name>
    <name type="common">Maria pastora</name>
    <name type="synonym">Diviner's sage</name>
    <dbReference type="NCBI Taxonomy" id="28513"/>
    <lineage>
        <taxon>Eukaryota</taxon>
        <taxon>Viridiplantae</taxon>
        <taxon>Streptophyta</taxon>
        <taxon>Embryophyta</taxon>
        <taxon>Tracheophyta</taxon>
        <taxon>Spermatophyta</taxon>
        <taxon>Magnoliopsida</taxon>
        <taxon>eudicotyledons</taxon>
        <taxon>Gunneridae</taxon>
        <taxon>Pentapetalae</taxon>
        <taxon>asterids</taxon>
        <taxon>lamiids</taxon>
        <taxon>Lamiales</taxon>
        <taxon>Lamiaceae</taxon>
        <taxon>Nepetoideae</taxon>
        <taxon>Mentheae</taxon>
        <taxon>Salviinae</taxon>
        <taxon>Salvia</taxon>
        <taxon>Salvia subgen. Calosphace</taxon>
    </lineage>
</organism>
<evidence type="ECO:0000313" key="3">
    <source>
        <dbReference type="Proteomes" id="UP001567538"/>
    </source>
</evidence>
<reference evidence="2 3" key="1">
    <citation type="submission" date="2024-06" db="EMBL/GenBank/DDBJ databases">
        <title>A chromosome level genome sequence of Diviner's sage (Salvia divinorum).</title>
        <authorList>
            <person name="Ford S.A."/>
            <person name="Ro D.-K."/>
            <person name="Ness R.W."/>
            <person name="Phillips M.A."/>
        </authorList>
    </citation>
    <scope>NUCLEOTIDE SEQUENCE [LARGE SCALE GENOMIC DNA]</scope>
    <source>
        <strain evidence="2">SAF-2024a</strain>
        <tissue evidence="2">Leaf</tissue>
    </source>
</reference>
<proteinExistence type="inferred from homology"/>
<dbReference type="PANTHER" id="PTHR31175:SF120">
    <property type="entry name" value="OS09G0547100 PROTEIN"/>
    <property type="match status" value="1"/>
</dbReference>
<evidence type="ECO:0000313" key="2">
    <source>
        <dbReference type="EMBL" id="KAL1565878.1"/>
    </source>
</evidence>
<accession>A0ABD1IDJ8</accession>
<dbReference type="Pfam" id="PF02519">
    <property type="entry name" value="Auxin_inducible"/>
    <property type="match status" value="1"/>
</dbReference>
<sequence length="145" mass="16923">MMIRIDVAKKWREIAALGRKRISYPEKIERSDRTPEVAEKGHFIVYASDGVRFSFPIAYLSCLIFRELLRMSEEEFGHPRNGPITLPCDSQLLRYVASLMEKKAAEEVEKAFLLSMADYRCSSFHYLEQQQQQQQWQQQTLLAGC</sequence>
<gene>
    <name evidence="2" type="ORF">AAHA92_01555</name>
</gene>
<dbReference type="Proteomes" id="UP001567538">
    <property type="component" value="Unassembled WGS sequence"/>
</dbReference>
<comment type="similarity">
    <text evidence="1">Belongs to the ARG7 family.</text>
</comment>
<dbReference type="PANTHER" id="PTHR31175">
    <property type="entry name" value="AUXIN-RESPONSIVE FAMILY PROTEIN"/>
    <property type="match status" value="1"/>
</dbReference>
<dbReference type="EMBL" id="JBEAFC010000002">
    <property type="protein sequence ID" value="KAL1565878.1"/>
    <property type="molecule type" value="Genomic_DNA"/>
</dbReference>